<evidence type="ECO:0000313" key="3">
    <source>
        <dbReference type="WBParaSite" id="Pan_g10677.t1"/>
    </source>
</evidence>
<proteinExistence type="predicted"/>
<feature type="compositionally biased region" description="Basic and acidic residues" evidence="1">
    <location>
        <begin position="83"/>
        <end position="93"/>
    </location>
</feature>
<dbReference type="PANTHER" id="PTHR31327">
    <property type="entry name" value="SPERM MEIOSIS PDZ DOMAIN CONTAINING PROTEINS-RELATED"/>
    <property type="match status" value="1"/>
</dbReference>
<dbReference type="PANTHER" id="PTHR31327:SF7">
    <property type="entry name" value="PDZ DOMAIN-CONTAINING PROTEIN"/>
    <property type="match status" value="1"/>
</dbReference>
<feature type="compositionally biased region" description="Polar residues" evidence="1">
    <location>
        <begin position="70"/>
        <end position="80"/>
    </location>
</feature>
<evidence type="ECO:0000256" key="1">
    <source>
        <dbReference type="SAM" id="MobiDB-lite"/>
    </source>
</evidence>
<sequence length="628" mass="68382">MGESDRESNRSNRAGKKTPQKSTDTASKKAKKHGSKEDSQEGKASARQKKRDVSEEGKQSNRQVRKRNNENSTDGKGSTRQVRHQDDSVENKPSKRQLKKTVEGDMKSNNRRRLQATTPPSDKPVQSVLQTLTNKMSGTTLDAAQTQQTIHSAETCEKPAATLTQRRTKRFRNAKEKSLENAGAMGSNRAVKTSAENANKDTTEKRRKKPNKSKEPADHLPDSGGGGGTTASPVSPGMSVMNDPMSKLRPVSMSPTNAGGGNCDAMSKLRPVSMAPQVGGSQPGGNVCTDTIGYGSNFTNDLLELPKTFELRVESPNKVPLLKVSKTLVVYEIPPELEHQVEAGDILHKFNDFYVPSREVFIQQLSFACHNPNPQTISYTVYRPIRTRPIPPAELGTNVPPGFELQPDHFEYLWAYLVVIPKCALGLTVKAYNGKVYVSGIQNSVKSIVSKCLLVGDAILSLDDNVISGVQVANDLLMYGFTRKKFLKAIVERAKTTPGVRQVKLALSVEKTVEINPRMGDDIIDICQAQIKYMTTYPDVAPGKPLIKVSATDPANHLSVNPTTLELPISTDVNNITLLAPTPPPPSVPPGTHGTFDPCNVGLGKPPGAVGSTKKFKPFSQLAIFRKK</sequence>
<evidence type="ECO:0000313" key="2">
    <source>
        <dbReference type="Proteomes" id="UP000492821"/>
    </source>
</evidence>
<dbReference type="Proteomes" id="UP000492821">
    <property type="component" value="Unassembled WGS sequence"/>
</dbReference>
<accession>A0A7E4ZQ34</accession>
<keyword evidence="2" id="KW-1185">Reference proteome</keyword>
<dbReference type="WBParaSite" id="Pan_g10677.t1">
    <property type="protein sequence ID" value="Pan_g10677.t1"/>
    <property type="gene ID" value="Pan_g10677"/>
</dbReference>
<reference evidence="3" key="2">
    <citation type="submission" date="2020-10" db="UniProtKB">
        <authorList>
            <consortium name="WormBaseParasite"/>
        </authorList>
    </citation>
    <scope>IDENTIFICATION</scope>
</reference>
<organism evidence="2 3">
    <name type="scientific">Panagrellus redivivus</name>
    <name type="common">Microworm</name>
    <dbReference type="NCBI Taxonomy" id="6233"/>
    <lineage>
        <taxon>Eukaryota</taxon>
        <taxon>Metazoa</taxon>
        <taxon>Ecdysozoa</taxon>
        <taxon>Nematoda</taxon>
        <taxon>Chromadorea</taxon>
        <taxon>Rhabditida</taxon>
        <taxon>Tylenchina</taxon>
        <taxon>Panagrolaimomorpha</taxon>
        <taxon>Panagrolaimoidea</taxon>
        <taxon>Panagrolaimidae</taxon>
        <taxon>Panagrellus</taxon>
    </lineage>
</organism>
<feature type="compositionally biased region" description="Basic and acidic residues" evidence="1">
    <location>
        <begin position="212"/>
        <end position="221"/>
    </location>
</feature>
<feature type="compositionally biased region" description="Basic and acidic residues" evidence="1">
    <location>
        <begin position="1"/>
        <end position="10"/>
    </location>
</feature>
<name>A0A7E4ZQ34_PANRE</name>
<dbReference type="AlphaFoldDB" id="A0A7E4ZQ34"/>
<dbReference type="InterPro" id="IPR040264">
    <property type="entry name" value="T15H9.4-like"/>
</dbReference>
<feature type="region of interest" description="Disordered" evidence="1">
    <location>
        <begin position="143"/>
        <end position="247"/>
    </location>
</feature>
<feature type="region of interest" description="Disordered" evidence="1">
    <location>
        <begin position="1"/>
        <end position="127"/>
    </location>
</feature>
<reference evidence="2" key="1">
    <citation type="journal article" date="2013" name="Genetics">
        <title>The draft genome and transcriptome of Panagrellus redivivus are shaped by the harsh demands of a free-living lifestyle.</title>
        <authorList>
            <person name="Srinivasan J."/>
            <person name="Dillman A.R."/>
            <person name="Macchietto M.G."/>
            <person name="Heikkinen L."/>
            <person name="Lakso M."/>
            <person name="Fracchia K.M."/>
            <person name="Antoshechkin I."/>
            <person name="Mortazavi A."/>
            <person name="Wong G."/>
            <person name="Sternberg P.W."/>
        </authorList>
    </citation>
    <scope>NUCLEOTIDE SEQUENCE [LARGE SCALE GENOMIC DNA]</scope>
    <source>
        <strain evidence="2">MT8872</strain>
    </source>
</reference>
<protein>
    <submittedName>
        <fullName evidence="3">PDZ domain-containing protein</fullName>
    </submittedName>
</protein>
<feature type="compositionally biased region" description="Polar residues" evidence="1">
    <location>
        <begin position="143"/>
        <end position="152"/>
    </location>
</feature>